<accession>A0A0P6XNE7</accession>
<dbReference type="PANTHER" id="PTHR30570">
    <property type="entry name" value="PERIPLASMIC PHOSPHATE BINDING COMPONENT OF PHOSPHATE ABC TRANSPORTER"/>
    <property type="match status" value="1"/>
</dbReference>
<evidence type="ECO:0000313" key="6">
    <source>
        <dbReference type="EMBL" id="KPL70494.1"/>
    </source>
</evidence>
<comment type="caution">
    <text evidence="6">The sequence shown here is derived from an EMBL/GenBank/DDBJ whole genome shotgun (WGS) entry which is preliminary data.</text>
</comment>
<dbReference type="Pfam" id="PF12849">
    <property type="entry name" value="PBP_like_2"/>
    <property type="match status" value="1"/>
</dbReference>
<dbReference type="OrthoDB" id="9790048at2"/>
<sequence>MKPAAFILLATALVLGACAPVSQTVDKAEKESSAYIQNKGSDTMVNLALLWAEAYQKENPDVRISVTGGGSGTGITALMTNTVDIANASRAIKPEEIAEAKKQGFEPVQFVVARDAIGVIVHPSNPVDHLTLKQVSDIYQGKINNWSEVGGEDRPIVRLSRESNSGTHVYFLETVIRMGNSKSKDLFSESTLLLPSSEGIIAEVHDNPNAIGYDGLGYITKDVKLLAMAKTEGSEYVLPSVETVNQNRYPISRDLYMYTHGQPAGALKTYLDWILKPEAQQIVADSGFVPVYVPGK</sequence>
<dbReference type="Gene3D" id="3.40.190.10">
    <property type="entry name" value="Periplasmic binding protein-like II"/>
    <property type="match status" value="2"/>
</dbReference>
<keyword evidence="3 4" id="KW-0732">Signal</keyword>
<keyword evidence="2 4" id="KW-0813">Transport</keyword>
<dbReference type="InterPro" id="IPR050811">
    <property type="entry name" value="Phosphate_ABC_transporter"/>
</dbReference>
<gene>
    <name evidence="6" type="ORF">ADM99_15310</name>
</gene>
<dbReference type="STRING" id="229920.ADM99_15310"/>
<dbReference type="GO" id="GO:0006817">
    <property type="term" value="P:phosphate ion transport"/>
    <property type="evidence" value="ECO:0007669"/>
    <property type="project" value="UniProtKB-UniRule"/>
</dbReference>
<dbReference type="CDD" id="cd13566">
    <property type="entry name" value="PBP2_phosphate"/>
    <property type="match status" value="1"/>
</dbReference>
<dbReference type="EMBL" id="LGCK01000014">
    <property type="protein sequence ID" value="KPL70494.1"/>
    <property type="molecule type" value="Genomic_DNA"/>
</dbReference>
<dbReference type="InterPro" id="IPR024370">
    <property type="entry name" value="PBP_domain"/>
</dbReference>
<dbReference type="InterPro" id="IPR011862">
    <property type="entry name" value="Phos-bd"/>
</dbReference>
<proteinExistence type="inferred from homology"/>
<protein>
    <recommendedName>
        <fullName evidence="4">Phosphate-binding protein</fullName>
    </recommendedName>
</protein>
<evidence type="ECO:0000256" key="1">
    <source>
        <dbReference type="ARBA" id="ARBA00008725"/>
    </source>
</evidence>
<evidence type="ECO:0000256" key="3">
    <source>
        <dbReference type="ARBA" id="ARBA00022729"/>
    </source>
</evidence>
<dbReference type="PATRIC" id="fig|229920.5.peg.427"/>
<comment type="function">
    <text evidence="4">Involved in the system for phosphate transport across the cytoplasmic membrane.</text>
</comment>
<dbReference type="PROSITE" id="PS51257">
    <property type="entry name" value="PROKAR_LIPOPROTEIN"/>
    <property type="match status" value="1"/>
</dbReference>
<feature type="domain" description="PBP" evidence="5">
    <location>
        <begin position="30"/>
        <end position="278"/>
    </location>
</feature>
<evidence type="ECO:0000256" key="2">
    <source>
        <dbReference type="ARBA" id="ARBA00022448"/>
    </source>
</evidence>
<dbReference type="NCBIfam" id="TIGR02136">
    <property type="entry name" value="ptsS_2"/>
    <property type="match status" value="1"/>
</dbReference>
<feature type="chain" id="PRO_5027159888" description="Phosphate-binding protein" evidence="4">
    <location>
        <begin position="20"/>
        <end position="296"/>
    </location>
</feature>
<keyword evidence="4" id="KW-0592">Phosphate transport</keyword>
<dbReference type="Proteomes" id="UP000050430">
    <property type="component" value="Unassembled WGS sequence"/>
</dbReference>
<dbReference type="RefSeq" id="WP_062422389.1">
    <property type="nucleotide sequence ID" value="NZ_BBYA01000010.1"/>
</dbReference>
<keyword evidence="7" id="KW-1185">Reference proteome</keyword>
<comment type="similarity">
    <text evidence="1 4">Belongs to the PstS family.</text>
</comment>
<name>A0A0P6XNE7_9CHLR</name>
<evidence type="ECO:0000256" key="4">
    <source>
        <dbReference type="RuleBase" id="RU367119"/>
    </source>
</evidence>
<evidence type="ECO:0000259" key="5">
    <source>
        <dbReference type="Pfam" id="PF12849"/>
    </source>
</evidence>
<dbReference type="AlphaFoldDB" id="A0A0P6XNE7"/>
<reference evidence="6 7" key="1">
    <citation type="submission" date="2015-07" db="EMBL/GenBank/DDBJ databases">
        <title>Genome sequence of Leptolinea tardivitalis DSM 16556.</title>
        <authorList>
            <person name="Hemp J."/>
            <person name="Ward L.M."/>
            <person name="Pace L.A."/>
            <person name="Fischer W.W."/>
        </authorList>
    </citation>
    <scope>NUCLEOTIDE SEQUENCE [LARGE SCALE GENOMIC DNA]</scope>
    <source>
        <strain evidence="6 7">YMTK-2</strain>
    </source>
</reference>
<evidence type="ECO:0000313" key="7">
    <source>
        <dbReference type="Proteomes" id="UP000050430"/>
    </source>
</evidence>
<dbReference type="PANTHER" id="PTHR30570:SF1">
    <property type="entry name" value="PHOSPHATE-BINDING PROTEIN PSTS"/>
    <property type="match status" value="1"/>
</dbReference>
<feature type="signal peptide" evidence="4">
    <location>
        <begin position="1"/>
        <end position="19"/>
    </location>
</feature>
<dbReference type="SUPFAM" id="SSF53850">
    <property type="entry name" value="Periplasmic binding protein-like II"/>
    <property type="match status" value="1"/>
</dbReference>
<dbReference type="GO" id="GO:0042301">
    <property type="term" value="F:phosphate ion binding"/>
    <property type="evidence" value="ECO:0007669"/>
    <property type="project" value="UniProtKB-UniRule"/>
</dbReference>
<organism evidence="6 7">
    <name type="scientific">Leptolinea tardivitalis</name>
    <dbReference type="NCBI Taxonomy" id="229920"/>
    <lineage>
        <taxon>Bacteria</taxon>
        <taxon>Bacillati</taxon>
        <taxon>Chloroflexota</taxon>
        <taxon>Anaerolineae</taxon>
        <taxon>Anaerolineales</taxon>
        <taxon>Anaerolineaceae</taxon>
        <taxon>Leptolinea</taxon>
    </lineage>
</organism>